<reference evidence="1" key="1">
    <citation type="submission" date="2018-12" db="EMBL/GenBank/DDBJ databases">
        <title>Singled stranded DNA viruses identified in blackflies (Austrosimulium ungulatum) sampled in New Zealand.</title>
        <authorList>
            <person name="Kraberger S."/>
            <person name="Fontenele R.S."/>
            <person name="Schmidlin K."/>
            <person name="Walters M."/>
            <person name="Varsani A."/>
        </authorList>
    </citation>
    <scope>NUCLEOTIDE SEQUENCE [LARGE SCALE GENOMIC DNA]</scope>
    <source>
        <strain evidence="1">149</strain>
    </source>
</reference>
<evidence type="ECO:0000313" key="1">
    <source>
        <dbReference type="EMBL" id="QCQ85005.1"/>
    </source>
</evidence>
<protein>
    <submittedName>
        <fullName evidence="1">Nonstructural protein</fullName>
    </submittedName>
</protein>
<accession>A0A4P8PSN8</accession>
<proteinExistence type="predicted"/>
<dbReference type="Pfam" id="PF20577">
    <property type="entry name" value="Phage_ORF5"/>
    <property type="match status" value="1"/>
</dbReference>
<organism evidence="1">
    <name type="scientific">Blackfly microvirus SF02</name>
    <dbReference type="NCBI Taxonomy" id="2576452"/>
    <lineage>
        <taxon>Viruses</taxon>
        <taxon>Monodnaviria</taxon>
        <taxon>Sangervirae</taxon>
        <taxon>Phixviricota</taxon>
        <taxon>Malgrandaviricetes</taxon>
        <taxon>Petitvirales</taxon>
        <taxon>Microviridae</taxon>
        <taxon>Microvirus</taxon>
    </lineage>
</organism>
<sequence>MKLHAYTIYDRKGECYHPPFFTAQDGLALRTVSDLVNDPNTSLGRHPNDYVLYCCGSYDDNTGEFTSTSPLRHVMDVTALHQKTGDLFGKVAG</sequence>
<dbReference type="InterPro" id="IPR046781">
    <property type="entry name" value="Phage_ORF5"/>
</dbReference>
<dbReference type="Proteomes" id="UP000322905">
    <property type="component" value="Segment"/>
</dbReference>
<dbReference type="EMBL" id="MK249206">
    <property type="protein sequence ID" value="QCQ85005.1"/>
    <property type="molecule type" value="Genomic_DNA"/>
</dbReference>
<name>A0A4P8PSN8_9VIRU</name>